<evidence type="ECO:0000313" key="3">
    <source>
        <dbReference type="Proteomes" id="UP001152321"/>
    </source>
</evidence>
<keyword evidence="3" id="KW-1185">Reference proteome</keyword>
<dbReference type="Proteomes" id="UP001152321">
    <property type="component" value="Unassembled WGS sequence"/>
</dbReference>
<accession>A0ABT6DGL6</accession>
<feature type="signal peptide" evidence="1">
    <location>
        <begin position="1"/>
        <end position="22"/>
    </location>
</feature>
<dbReference type="EMBL" id="JANRMI010000002">
    <property type="protein sequence ID" value="MDG0815999.1"/>
    <property type="molecule type" value="Genomic_DNA"/>
</dbReference>
<proteinExistence type="predicted"/>
<evidence type="ECO:0000313" key="2">
    <source>
        <dbReference type="EMBL" id="MDG0815999.1"/>
    </source>
</evidence>
<feature type="chain" id="PRO_5046743714" description="Lipoprotein" evidence="1">
    <location>
        <begin position="23"/>
        <end position="131"/>
    </location>
</feature>
<reference evidence="2" key="1">
    <citation type="submission" date="2022-08" db="EMBL/GenBank/DDBJ databases">
        <title>Novel Bdellovibrio Species Isolated from Svalbard: Designation Bdellovibrio svalbardensis.</title>
        <authorList>
            <person name="Mitchell R.J."/>
            <person name="Choi S.Y."/>
        </authorList>
    </citation>
    <scope>NUCLEOTIDE SEQUENCE</scope>
    <source>
        <strain evidence="2">PAP01</strain>
    </source>
</reference>
<protein>
    <recommendedName>
        <fullName evidence="4">Lipoprotein</fullName>
    </recommendedName>
</protein>
<sequence length="131" mass="14330">MKTNLVKIAKALVLASMTLLLANCSKDNGSSATNTGYVWQNGQCYSTTTGQYTTNTALCNSATGANTCNGTYYYGNNYGQTMTIQCSSTSTVYYSSSYQSGYNQVYNCRGLYLYQLVNTGTSQQYQQIICQ</sequence>
<comment type="caution">
    <text evidence="2">The sequence shown here is derived from an EMBL/GenBank/DDBJ whole genome shotgun (WGS) entry which is preliminary data.</text>
</comment>
<name>A0ABT6DGL6_9BACT</name>
<organism evidence="2 3">
    <name type="scientific">Bdellovibrio svalbardensis</name>
    <dbReference type="NCBI Taxonomy" id="2972972"/>
    <lineage>
        <taxon>Bacteria</taxon>
        <taxon>Pseudomonadati</taxon>
        <taxon>Bdellovibrionota</taxon>
        <taxon>Bdellovibrionia</taxon>
        <taxon>Bdellovibrionales</taxon>
        <taxon>Pseudobdellovibrionaceae</taxon>
        <taxon>Bdellovibrio</taxon>
    </lineage>
</organism>
<keyword evidence="1" id="KW-0732">Signal</keyword>
<dbReference type="RefSeq" id="WP_277577477.1">
    <property type="nucleotide sequence ID" value="NZ_JANRMI010000002.1"/>
</dbReference>
<gene>
    <name evidence="2" type="ORF">NWE73_06475</name>
</gene>
<evidence type="ECO:0008006" key="4">
    <source>
        <dbReference type="Google" id="ProtNLM"/>
    </source>
</evidence>
<evidence type="ECO:0000256" key="1">
    <source>
        <dbReference type="SAM" id="SignalP"/>
    </source>
</evidence>